<accession>A0A895YDX5</accession>
<dbReference type="InterPro" id="IPR024361">
    <property type="entry name" value="BACON"/>
</dbReference>
<evidence type="ECO:0000256" key="1">
    <source>
        <dbReference type="SAM" id="MobiDB-lite"/>
    </source>
</evidence>
<dbReference type="Gene3D" id="2.60.40.10">
    <property type="entry name" value="Immunoglobulins"/>
    <property type="match status" value="2"/>
</dbReference>
<keyword evidence="5" id="KW-1185">Reference proteome</keyword>
<dbReference type="KEGG" id="nhy:JQS43_18980"/>
<feature type="signal peptide" evidence="2">
    <location>
        <begin position="1"/>
        <end position="19"/>
    </location>
</feature>
<dbReference type="Pfam" id="PF19190">
    <property type="entry name" value="BACON_2"/>
    <property type="match status" value="1"/>
</dbReference>
<name>A0A895YDX5_9ACTN</name>
<dbReference type="InterPro" id="IPR013783">
    <property type="entry name" value="Ig-like_fold"/>
</dbReference>
<reference evidence="4" key="1">
    <citation type="submission" date="2021-02" db="EMBL/GenBank/DDBJ databases">
        <title>Natrosporangium hydrolyticum gen. nov., sp. nov, a haloalkaliphilic actinobacterium from a soda solonchak soil.</title>
        <authorList>
            <person name="Sorokin D.Y."/>
            <person name="Khijniak T.V."/>
            <person name="Zakharycheva A.P."/>
            <person name="Boueva O.V."/>
            <person name="Ariskina E.V."/>
            <person name="Hahnke R.L."/>
            <person name="Bunk B."/>
            <person name="Sproer C."/>
            <person name="Schumann P."/>
            <person name="Evtushenko L.I."/>
            <person name="Kublanov I.V."/>
        </authorList>
    </citation>
    <scope>NUCLEOTIDE SEQUENCE</scope>
    <source>
        <strain evidence="4">DSM 106523</strain>
    </source>
</reference>
<feature type="chain" id="PRO_5034015288" description="BACON domain-containing protein" evidence="2">
    <location>
        <begin position="20"/>
        <end position="646"/>
    </location>
</feature>
<dbReference type="GO" id="GO:0005975">
    <property type="term" value="P:carbohydrate metabolic process"/>
    <property type="evidence" value="ECO:0007669"/>
    <property type="project" value="UniProtKB-ARBA"/>
</dbReference>
<feature type="region of interest" description="Disordered" evidence="1">
    <location>
        <begin position="14"/>
        <end position="69"/>
    </location>
</feature>
<proteinExistence type="predicted"/>
<sequence>MAVLAVAALAVTFAPPAAAQQRPGLPQPGAGESPATSPGGGESADEAPAIVVEPAAITTDQAPGEVTDHPLTVGNDGAAPLHWEAVGEPDDQRRLPIHPPTPVDPVAQEPGGGGALESFPGHRGRPGWTVEPELPPVPAGELALTHSSESTLVAGTSRACSPNRGAQTTDSGYLRHFTPADFGVVGDFEVSAVSFGVEGSRGAAAAVTVNLYAFDSQQPFQYENFTLLGSAETSVGNEIMSAVTVPVAGVVPAGATLVVEIDVPAQSGGGLYVGAHSGTETAPSYLRAEACGLPEPAPTGELGAGEPQLLIEVTGGGPLVGCELPTDVPWLAVAPAGGTVAPGANESVTVTVDATGLSDGDERSTVLCLASNDPTRPRVEVPVSLSVAAQPELEVTPEQIEVSQRLGEATEQWLEVANVGDGVLTWEASLMAQECGGPAGVPWLELTPSEGELSAGEVAQLRLTLDAAEVTAGDHAALVCVDSNDPSQPRAEVPVTMQVFGPACDVVIEGVHAGPLTVAEGVTCLAPDAQVQGEVNVFEGAGLIATSATIQGPLATFGAALVEVTDGLVVGPVSLRGTGGWVTFTGNQVVGSMLVVDNTTADGPLLIAGNQLVGSLYCTGNQPPPEHGGQVNSVIGGMKLAQCAEL</sequence>
<dbReference type="Proteomes" id="UP000662857">
    <property type="component" value="Chromosome"/>
</dbReference>
<evidence type="ECO:0000259" key="3">
    <source>
        <dbReference type="Pfam" id="PF19190"/>
    </source>
</evidence>
<gene>
    <name evidence="4" type="ORF">JQS43_18980</name>
</gene>
<evidence type="ECO:0000313" key="5">
    <source>
        <dbReference type="Proteomes" id="UP000662857"/>
    </source>
</evidence>
<dbReference type="EMBL" id="CP070499">
    <property type="protein sequence ID" value="QSB13643.1"/>
    <property type="molecule type" value="Genomic_DNA"/>
</dbReference>
<dbReference type="RefSeq" id="WP_239675742.1">
    <property type="nucleotide sequence ID" value="NZ_CP070499.1"/>
</dbReference>
<keyword evidence="2" id="KW-0732">Signal</keyword>
<evidence type="ECO:0000313" key="4">
    <source>
        <dbReference type="EMBL" id="QSB13643.1"/>
    </source>
</evidence>
<feature type="domain" description="BACON" evidence="3">
    <location>
        <begin position="392"/>
        <end position="483"/>
    </location>
</feature>
<organism evidence="4 5">
    <name type="scientific">Natronosporangium hydrolyticum</name>
    <dbReference type="NCBI Taxonomy" id="2811111"/>
    <lineage>
        <taxon>Bacteria</taxon>
        <taxon>Bacillati</taxon>
        <taxon>Actinomycetota</taxon>
        <taxon>Actinomycetes</taxon>
        <taxon>Micromonosporales</taxon>
        <taxon>Micromonosporaceae</taxon>
        <taxon>Natronosporangium</taxon>
    </lineage>
</organism>
<evidence type="ECO:0000256" key="2">
    <source>
        <dbReference type="SAM" id="SignalP"/>
    </source>
</evidence>
<protein>
    <recommendedName>
        <fullName evidence="3">BACON domain-containing protein</fullName>
    </recommendedName>
</protein>
<dbReference type="AlphaFoldDB" id="A0A895YDX5"/>